<accession>A0ABW0NP57</accession>
<dbReference type="Proteomes" id="UP001596039">
    <property type="component" value="Unassembled WGS sequence"/>
</dbReference>
<sequence length="395" mass="42059">MSHVVSLGGVEQRDRTDRRPDRTRLDAFPRDPLLRWALRLAFAVPYLLVAWVGSAGANLRLTTPNQQLIDRIATIDWNRADVSWISDIFPPLSTLLAAAIPGGRAGLAVAGALVAGVFLQRILEVMVQRRFAVTTTVILMLALAANPLFAYNVTENFPAFLGLAFFGLGIADVVRFVAWGNTQSGFRAGLLLMLATLSDLSGVLYVLTAAAAAPFLRHRRADQVGARRANVLVIVFPTAAAIGAIGALNLIFTGRILGSLGRGLLAGVPERFETITAMFTSIDGLLLAAPVLSAWVIGLIVRRPGSIVVSTLVFVAVLGASTLGLVPSGSAGNTFILMTLMAIALIPTARERFTIALVDVVAVLQIAIAWAIAFNRPVVLDWMHALSTALSAFPH</sequence>
<keyword evidence="2" id="KW-0812">Transmembrane</keyword>
<evidence type="ECO:0000313" key="3">
    <source>
        <dbReference type="EMBL" id="MFC5501716.1"/>
    </source>
</evidence>
<dbReference type="RefSeq" id="WP_386739303.1">
    <property type="nucleotide sequence ID" value="NZ_JBHSMG010000001.1"/>
</dbReference>
<organism evidence="3 4">
    <name type="scientific">Lysinimonas soli</name>
    <dbReference type="NCBI Taxonomy" id="1074233"/>
    <lineage>
        <taxon>Bacteria</taxon>
        <taxon>Bacillati</taxon>
        <taxon>Actinomycetota</taxon>
        <taxon>Actinomycetes</taxon>
        <taxon>Micrococcales</taxon>
        <taxon>Microbacteriaceae</taxon>
        <taxon>Lysinimonas</taxon>
    </lineage>
</organism>
<feature type="transmembrane region" description="Helical" evidence="2">
    <location>
        <begin position="333"/>
        <end position="349"/>
    </location>
</feature>
<name>A0ABW0NP57_9MICO</name>
<feature type="transmembrane region" description="Helical" evidence="2">
    <location>
        <begin position="275"/>
        <end position="301"/>
    </location>
</feature>
<evidence type="ECO:0000313" key="4">
    <source>
        <dbReference type="Proteomes" id="UP001596039"/>
    </source>
</evidence>
<feature type="compositionally biased region" description="Basic and acidic residues" evidence="1">
    <location>
        <begin position="11"/>
        <end position="22"/>
    </location>
</feature>
<feature type="transmembrane region" description="Helical" evidence="2">
    <location>
        <begin position="355"/>
        <end position="374"/>
    </location>
</feature>
<feature type="region of interest" description="Disordered" evidence="1">
    <location>
        <begin position="1"/>
        <end position="22"/>
    </location>
</feature>
<evidence type="ECO:0008006" key="5">
    <source>
        <dbReference type="Google" id="ProtNLM"/>
    </source>
</evidence>
<evidence type="ECO:0000256" key="1">
    <source>
        <dbReference type="SAM" id="MobiDB-lite"/>
    </source>
</evidence>
<feature type="transmembrane region" description="Helical" evidence="2">
    <location>
        <begin position="157"/>
        <end position="178"/>
    </location>
</feature>
<evidence type="ECO:0000256" key="2">
    <source>
        <dbReference type="SAM" id="Phobius"/>
    </source>
</evidence>
<keyword evidence="2" id="KW-0472">Membrane</keyword>
<feature type="transmembrane region" description="Helical" evidence="2">
    <location>
        <begin position="307"/>
        <end position="326"/>
    </location>
</feature>
<protein>
    <recommendedName>
        <fullName evidence="5">Glycosyltransferase RgtA/B/C/D-like domain-containing protein</fullName>
    </recommendedName>
</protein>
<feature type="transmembrane region" description="Helical" evidence="2">
    <location>
        <begin position="95"/>
        <end position="119"/>
    </location>
</feature>
<feature type="transmembrane region" description="Helical" evidence="2">
    <location>
        <begin position="33"/>
        <end position="53"/>
    </location>
</feature>
<comment type="caution">
    <text evidence="3">The sequence shown here is derived from an EMBL/GenBank/DDBJ whole genome shotgun (WGS) entry which is preliminary data.</text>
</comment>
<feature type="transmembrane region" description="Helical" evidence="2">
    <location>
        <begin position="190"/>
        <end position="211"/>
    </location>
</feature>
<dbReference type="EMBL" id="JBHSMG010000001">
    <property type="protein sequence ID" value="MFC5501716.1"/>
    <property type="molecule type" value="Genomic_DNA"/>
</dbReference>
<feature type="transmembrane region" description="Helical" evidence="2">
    <location>
        <begin position="231"/>
        <end position="254"/>
    </location>
</feature>
<proteinExistence type="predicted"/>
<feature type="transmembrane region" description="Helical" evidence="2">
    <location>
        <begin position="131"/>
        <end position="151"/>
    </location>
</feature>
<reference evidence="4" key="1">
    <citation type="journal article" date="2019" name="Int. J. Syst. Evol. Microbiol.">
        <title>The Global Catalogue of Microorganisms (GCM) 10K type strain sequencing project: providing services to taxonomists for standard genome sequencing and annotation.</title>
        <authorList>
            <consortium name="The Broad Institute Genomics Platform"/>
            <consortium name="The Broad Institute Genome Sequencing Center for Infectious Disease"/>
            <person name="Wu L."/>
            <person name="Ma J."/>
        </authorList>
    </citation>
    <scope>NUCLEOTIDE SEQUENCE [LARGE SCALE GENOMIC DNA]</scope>
    <source>
        <strain evidence="4">CGMCC 4.6997</strain>
    </source>
</reference>
<keyword evidence="2" id="KW-1133">Transmembrane helix</keyword>
<keyword evidence="4" id="KW-1185">Reference proteome</keyword>
<gene>
    <name evidence="3" type="ORF">ACFPJ4_05595</name>
</gene>